<reference evidence="2" key="1">
    <citation type="journal article" date="2019" name="Int. J. Syst. Evol. Microbiol.">
        <title>The Global Catalogue of Microorganisms (GCM) 10K type strain sequencing project: providing services to taxonomists for standard genome sequencing and annotation.</title>
        <authorList>
            <consortium name="The Broad Institute Genomics Platform"/>
            <consortium name="The Broad Institute Genome Sequencing Center for Infectious Disease"/>
            <person name="Wu L."/>
            <person name="Ma J."/>
        </authorList>
    </citation>
    <scope>NUCLEOTIDE SEQUENCE [LARGE SCALE GENOMIC DNA]</scope>
    <source>
        <strain evidence="2">ZS-35-S2</strain>
    </source>
</reference>
<dbReference type="EMBL" id="JBHSPR010000053">
    <property type="protein sequence ID" value="MFC6021848.1"/>
    <property type="molecule type" value="Genomic_DNA"/>
</dbReference>
<dbReference type="RefSeq" id="WP_377430588.1">
    <property type="nucleotide sequence ID" value="NZ_JBHSPR010000053.1"/>
</dbReference>
<keyword evidence="2" id="KW-1185">Reference proteome</keyword>
<proteinExistence type="predicted"/>
<protein>
    <submittedName>
        <fullName evidence="1">YbaB/EbfC family nucleoid-associated protein</fullName>
    </submittedName>
</protein>
<dbReference type="InterPro" id="IPR036894">
    <property type="entry name" value="YbaB-like_sf"/>
</dbReference>
<dbReference type="Pfam" id="PF02575">
    <property type="entry name" value="YbaB_DNA_bd"/>
    <property type="match status" value="1"/>
</dbReference>
<dbReference type="Proteomes" id="UP001596203">
    <property type="component" value="Unassembled WGS sequence"/>
</dbReference>
<evidence type="ECO:0000313" key="2">
    <source>
        <dbReference type="Proteomes" id="UP001596203"/>
    </source>
</evidence>
<accession>A0ABW1KMX2</accession>
<comment type="caution">
    <text evidence="1">The sequence shown here is derived from an EMBL/GenBank/DDBJ whole genome shotgun (WGS) entry which is preliminary data.</text>
</comment>
<gene>
    <name evidence="1" type="ORF">ACFP2T_37515</name>
</gene>
<sequence>MGSIADTYDAMRAVGRSPDRSVTLTLSGRGQLEVELDPEVRFTHTEAELARQIAGAARIAIAAFQQTQARAIAQAVDEAQAAW</sequence>
<evidence type="ECO:0000313" key="1">
    <source>
        <dbReference type="EMBL" id="MFC6021848.1"/>
    </source>
</evidence>
<name>A0ABW1KMX2_9ACTN</name>
<dbReference type="InterPro" id="IPR004401">
    <property type="entry name" value="YbaB/EbfC"/>
</dbReference>
<dbReference type="Gene3D" id="3.30.1310.10">
    <property type="entry name" value="Nucleoid-associated protein YbaB-like domain"/>
    <property type="match status" value="1"/>
</dbReference>
<organism evidence="1 2">
    <name type="scientific">Plantactinospora solaniradicis</name>
    <dbReference type="NCBI Taxonomy" id="1723736"/>
    <lineage>
        <taxon>Bacteria</taxon>
        <taxon>Bacillati</taxon>
        <taxon>Actinomycetota</taxon>
        <taxon>Actinomycetes</taxon>
        <taxon>Micromonosporales</taxon>
        <taxon>Micromonosporaceae</taxon>
        <taxon>Plantactinospora</taxon>
    </lineage>
</organism>